<keyword evidence="9" id="KW-1185">Reference proteome</keyword>
<gene>
    <name evidence="8" type="ORF">CEP52_004321</name>
</gene>
<evidence type="ECO:0000313" key="9">
    <source>
        <dbReference type="Proteomes" id="UP000287144"/>
    </source>
</evidence>
<dbReference type="InterPro" id="IPR050815">
    <property type="entry name" value="TF_fung"/>
</dbReference>
<dbReference type="STRING" id="1325735.A0A428U4A2"/>
<dbReference type="EMBL" id="NKCK01000030">
    <property type="protein sequence ID" value="RSM09149.1"/>
    <property type="molecule type" value="Genomic_DNA"/>
</dbReference>
<dbReference type="SUPFAM" id="SSF57701">
    <property type="entry name" value="Zn2/Cys6 DNA-binding domain"/>
    <property type="match status" value="1"/>
</dbReference>
<dbReference type="GO" id="GO:0008270">
    <property type="term" value="F:zinc ion binding"/>
    <property type="evidence" value="ECO:0007669"/>
    <property type="project" value="InterPro"/>
</dbReference>
<dbReference type="PANTHER" id="PTHR47338">
    <property type="entry name" value="ZN(II)2CYS6 TRANSCRIPTION FACTOR (EUROFUNG)-RELATED"/>
    <property type="match status" value="1"/>
</dbReference>
<keyword evidence="3" id="KW-0805">Transcription regulation</keyword>
<evidence type="ECO:0000313" key="8">
    <source>
        <dbReference type="EMBL" id="RSM09149.1"/>
    </source>
</evidence>
<keyword evidence="4" id="KW-0804">Transcription</keyword>
<dbReference type="InterPro" id="IPR036864">
    <property type="entry name" value="Zn2-C6_fun-type_DNA-bd_sf"/>
</dbReference>
<dbReference type="CDD" id="cd00067">
    <property type="entry name" value="GAL4"/>
    <property type="match status" value="1"/>
</dbReference>
<feature type="domain" description="Zn(2)-C6 fungal-type" evidence="7">
    <location>
        <begin position="42"/>
        <end position="68"/>
    </location>
</feature>
<keyword evidence="5" id="KW-0539">Nucleus</keyword>
<dbReference type="InterPro" id="IPR001138">
    <property type="entry name" value="Zn2Cys6_DnaBD"/>
</dbReference>
<dbReference type="Gene3D" id="4.10.240.10">
    <property type="entry name" value="Zn(2)-C6 fungal-type DNA-binding domain"/>
    <property type="match status" value="1"/>
</dbReference>
<evidence type="ECO:0000256" key="6">
    <source>
        <dbReference type="SAM" id="MobiDB-lite"/>
    </source>
</evidence>
<feature type="region of interest" description="Disordered" evidence="6">
    <location>
        <begin position="70"/>
        <end position="158"/>
    </location>
</feature>
<organism evidence="8 9">
    <name type="scientific">Fusarium oligoseptatum</name>
    <dbReference type="NCBI Taxonomy" id="2604345"/>
    <lineage>
        <taxon>Eukaryota</taxon>
        <taxon>Fungi</taxon>
        <taxon>Dikarya</taxon>
        <taxon>Ascomycota</taxon>
        <taxon>Pezizomycotina</taxon>
        <taxon>Sordariomycetes</taxon>
        <taxon>Hypocreomycetidae</taxon>
        <taxon>Hypocreales</taxon>
        <taxon>Nectriaceae</taxon>
        <taxon>Fusarium</taxon>
        <taxon>Fusarium solani species complex</taxon>
    </lineage>
</organism>
<dbReference type="Pfam" id="PF00172">
    <property type="entry name" value="Zn_clus"/>
    <property type="match status" value="1"/>
</dbReference>
<reference evidence="8 9" key="1">
    <citation type="submission" date="2017-06" db="EMBL/GenBank/DDBJ databases">
        <title>Comparative genomic analysis of Ambrosia Fusariam Clade fungi.</title>
        <authorList>
            <person name="Stajich J.E."/>
            <person name="Carrillo J."/>
            <person name="Kijimoto T."/>
            <person name="Eskalen A."/>
            <person name="O'Donnell K."/>
            <person name="Kasson M."/>
        </authorList>
    </citation>
    <scope>NUCLEOTIDE SEQUENCE [LARGE SCALE GENOMIC DNA]</scope>
    <source>
        <strain evidence="8 9">NRRL62579</strain>
    </source>
</reference>
<evidence type="ECO:0000259" key="7">
    <source>
        <dbReference type="Pfam" id="PF00172"/>
    </source>
</evidence>
<dbReference type="Proteomes" id="UP000287144">
    <property type="component" value="Unassembled WGS sequence"/>
</dbReference>
<evidence type="ECO:0000256" key="2">
    <source>
        <dbReference type="ARBA" id="ARBA00022723"/>
    </source>
</evidence>
<evidence type="ECO:0000256" key="4">
    <source>
        <dbReference type="ARBA" id="ARBA00023163"/>
    </source>
</evidence>
<accession>A0A428U4A2</accession>
<comment type="subcellular location">
    <subcellularLocation>
        <location evidence="1">Nucleus</location>
    </subcellularLocation>
</comment>
<evidence type="ECO:0000256" key="5">
    <source>
        <dbReference type="ARBA" id="ARBA00023242"/>
    </source>
</evidence>
<evidence type="ECO:0000256" key="1">
    <source>
        <dbReference type="ARBA" id="ARBA00004123"/>
    </source>
</evidence>
<name>A0A428U4A2_9HYPO</name>
<dbReference type="GO" id="GO:0000981">
    <property type="term" value="F:DNA-binding transcription factor activity, RNA polymerase II-specific"/>
    <property type="evidence" value="ECO:0007669"/>
    <property type="project" value="InterPro"/>
</dbReference>
<keyword evidence="2" id="KW-0479">Metal-binding</keyword>
<evidence type="ECO:0000256" key="3">
    <source>
        <dbReference type="ARBA" id="ARBA00023015"/>
    </source>
</evidence>
<comment type="caution">
    <text evidence="8">The sequence shown here is derived from an EMBL/GenBank/DDBJ whole genome shotgun (WGS) entry which is preliminary data.</text>
</comment>
<sequence length="668" mass="75259">MNNEPISFPRTFFTVSQHRRENAKTRVFFRASLETGMREMPKKTRCPGERPMCSFCERLGQTCTYLQRGRDRRTAGSRDMIHRPIGSQASTGSLDVNRRLKKTPDLPSPQSPPSDGSPTVGRFEGKDQQPASSRTDETIPRQDGQAHIAASTWSPENPDPPPDLLYHFVEVYRQHLYFQPIPIFDVQYVYDNLQSFSSFLRWAFLALALRFTNHPFYGGKGAQASEFYIASSRKAVMKLALDGVSELEVLQTLCLLALCEIKDGLRARACMTIGVASQLQCVRVAQAQALHGRVTNDSASSWCHWSILILESVFSPQPGARIQGIDPPDCPRSPSRPLPLSAAAGMKAHPDLFDSNEVNGRDYGINTYCLQKLQIWGEIVSYMESIRTGKNDSSSISSHNQITLKMYESESQLSYHHLFRKVEFQHRQPSELSGNREYWTPWTLMQISYHGSQAALNNPFLHLVALRGSRGVSQARSFLQETLDRALFHSSWVSRFLQICEDLQFDISDPLIGQIVAATATVPWLFQFVRDDAISSRARRDFQTCDRALKRISTHWPHIAKMCQTLRTLQSTVEQREDSAKMDRTTVQFPPDVVWQLLSPQATTASDACYGSSPGTSISTATLQITTTIVHPATEDELGQPGETQVDAQNTQMPWEDVFDQPFLTNLL</sequence>
<dbReference type="PANTHER" id="PTHR47338:SF9">
    <property type="entry name" value="ZN(II)2CYS6 TRANSCRIPTION FACTOR (EUROFUNG)"/>
    <property type="match status" value="1"/>
</dbReference>
<proteinExistence type="predicted"/>
<dbReference type="AlphaFoldDB" id="A0A428U4A2"/>
<dbReference type="GO" id="GO:0005634">
    <property type="term" value="C:nucleus"/>
    <property type="evidence" value="ECO:0007669"/>
    <property type="project" value="UniProtKB-SubCell"/>
</dbReference>
<feature type="compositionally biased region" description="Basic and acidic residues" evidence="6">
    <location>
        <begin position="70"/>
        <end position="82"/>
    </location>
</feature>
<dbReference type="CDD" id="cd12148">
    <property type="entry name" value="fungal_TF_MHR"/>
    <property type="match status" value="1"/>
</dbReference>
<protein>
    <recommendedName>
        <fullName evidence="7">Zn(2)-C6 fungal-type domain-containing protein</fullName>
    </recommendedName>
</protein>